<dbReference type="RefSeq" id="WP_114843361.1">
    <property type="nucleotide sequence ID" value="NZ_CP031220.1"/>
</dbReference>
<dbReference type="KEGG" id="amyt:AMYT_a0156"/>
<sequence length="105" mass="12371">MEIIICIKEPKENKETKTFYEKLQSANHPIIEGYEDIEMLTDNNKEEIYLVIEAKKKKALNQLLDISKDLFEKNLQHRVIGSKEKKIVKMRTKAFVVTQSLDDFK</sequence>
<proteinExistence type="predicted"/>
<dbReference type="AlphaFoldDB" id="A0AAX2ACX1"/>
<evidence type="ECO:0000313" key="2">
    <source>
        <dbReference type="Proteomes" id="UP000290092"/>
    </source>
</evidence>
<accession>A0AAX2ACX1</accession>
<name>A0AAX2ACX1_9BACT</name>
<keyword evidence="2" id="KW-1185">Reference proteome</keyword>
<dbReference type="EMBL" id="NXID01000066">
    <property type="protein sequence ID" value="RXK12984.1"/>
    <property type="molecule type" value="Genomic_DNA"/>
</dbReference>
<comment type="caution">
    <text evidence="1">The sequence shown here is derived from an EMBL/GenBank/DDBJ whole genome shotgun (WGS) entry which is preliminary data.</text>
</comment>
<organism evidence="1 2">
    <name type="scientific">Malaciobacter mytili LMG 24559</name>
    <dbReference type="NCBI Taxonomy" id="1032238"/>
    <lineage>
        <taxon>Bacteria</taxon>
        <taxon>Pseudomonadati</taxon>
        <taxon>Campylobacterota</taxon>
        <taxon>Epsilonproteobacteria</taxon>
        <taxon>Campylobacterales</taxon>
        <taxon>Arcobacteraceae</taxon>
        <taxon>Malaciobacter</taxon>
    </lineage>
</organism>
<protein>
    <submittedName>
        <fullName evidence="1">Uncharacterized protein</fullName>
    </submittedName>
</protein>
<dbReference type="Proteomes" id="UP000290092">
    <property type="component" value="Unassembled WGS sequence"/>
</dbReference>
<reference evidence="1 2" key="1">
    <citation type="submission" date="2017-09" db="EMBL/GenBank/DDBJ databases">
        <title>Genomics of the genus Arcobacter.</title>
        <authorList>
            <person name="Perez-Cataluna A."/>
            <person name="Figueras M.J."/>
            <person name="Salas-Masso N."/>
        </authorList>
    </citation>
    <scope>NUCLEOTIDE SEQUENCE [LARGE SCALE GENOMIC DNA]</scope>
    <source>
        <strain evidence="1 2">CECT 7386</strain>
    </source>
</reference>
<evidence type="ECO:0000313" key="1">
    <source>
        <dbReference type="EMBL" id="RXK12984.1"/>
    </source>
</evidence>
<gene>
    <name evidence="1" type="ORF">CP985_13595</name>
</gene>